<feature type="region of interest" description="Disordered" evidence="1">
    <location>
        <begin position="213"/>
        <end position="253"/>
    </location>
</feature>
<reference evidence="2 3" key="1">
    <citation type="submission" date="2024-02" db="EMBL/GenBank/DDBJ databases">
        <authorList>
            <person name="Daric V."/>
            <person name="Darras S."/>
        </authorList>
    </citation>
    <scope>NUCLEOTIDE SEQUENCE [LARGE SCALE GENOMIC DNA]</scope>
</reference>
<proteinExistence type="predicted"/>
<dbReference type="Proteomes" id="UP001642483">
    <property type="component" value="Unassembled WGS sequence"/>
</dbReference>
<name>A0ABP0FVA4_CLALP</name>
<gene>
    <name evidence="2" type="ORF">CVLEPA_LOCUS14620</name>
</gene>
<evidence type="ECO:0000313" key="2">
    <source>
        <dbReference type="EMBL" id="CAK8683555.1"/>
    </source>
</evidence>
<evidence type="ECO:0008006" key="4">
    <source>
        <dbReference type="Google" id="ProtNLM"/>
    </source>
</evidence>
<accession>A0ABP0FVA4</accession>
<comment type="caution">
    <text evidence="2">The sequence shown here is derived from an EMBL/GenBank/DDBJ whole genome shotgun (WGS) entry which is preliminary data.</text>
</comment>
<feature type="compositionally biased region" description="Acidic residues" evidence="1">
    <location>
        <begin position="224"/>
        <end position="235"/>
    </location>
</feature>
<organism evidence="2 3">
    <name type="scientific">Clavelina lepadiformis</name>
    <name type="common">Light-bulb sea squirt</name>
    <name type="synonym">Ascidia lepadiformis</name>
    <dbReference type="NCBI Taxonomy" id="159417"/>
    <lineage>
        <taxon>Eukaryota</taxon>
        <taxon>Metazoa</taxon>
        <taxon>Chordata</taxon>
        <taxon>Tunicata</taxon>
        <taxon>Ascidiacea</taxon>
        <taxon>Aplousobranchia</taxon>
        <taxon>Clavelinidae</taxon>
        <taxon>Clavelina</taxon>
    </lineage>
</organism>
<evidence type="ECO:0000256" key="1">
    <source>
        <dbReference type="SAM" id="MobiDB-lite"/>
    </source>
</evidence>
<protein>
    <recommendedName>
        <fullName evidence="4">PH domain-containing protein</fullName>
    </recommendedName>
</protein>
<dbReference type="Gene3D" id="2.30.29.30">
    <property type="entry name" value="Pleckstrin-homology domain (PH domain)/Phosphotyrosine-binding domain (PTB)"/>
    <property type="match status" value="1"/>
</dbReference>
<dbReference type="InterPro" id="IPR011993">
    <property type="entry name" value="PH-like_dom_sf"/>
</dbReference>
<evidence type="ECO:0000313" key="3">
    <source>
        <dbReference type="Proteomes" id="UP001642483"/>
    </source>
</evidence>
<dbReference type="EMBL" id="CAWYQH010000097">
    <property type="protein sequence ID" value="CAK8683555.1"/>
    <property type="molecule type" value="Genomic_DNA"/>
</dbReference>
<sequence>MTPTDVSPSLPVVNYTGEAKTETLILCSGLPSLHGNQTSKHNWANEAIIAPRVPAVNSRLAMLRNIDRRTERARKNGAFQKPPSSVDINVAGNRNLPFGSNRTQLVKVSVYTKAVNPYVVVYDSNKKYAKPAAYLKLVNCEISINQVAASKDNGQNGSIEDDDCTFRIIPHKNDDMDGTSVVTLRTSTPEKRDEWVEFLNSVKNGTEPLSGYVPGSSVLPTLVEQDDNGSEEENTNTDSLKAPTRRKAREGRRSSLNSLGIRLRCYNRKLFARLKPGDDFSSLEPWLPSWLDHV</sequence>
<keyword evidence="3" id="KW-1185">Reference proteome</keyword>